<sequence length="445" mass="50013">MRAGHVPCARLLAFLFGGLAFSHGGGASAESPSSSAAGGYGSYTSPLVSGGGDSPYLRTRPILDTGDAPTEGAGWLEGFRLPLLTRIRLGEYYDDNVFYNNLNRRSSFVTIVNPQFLVPMRFGKQNLGLAYSFRGSIYENASQNNYVDNYLNAFSDLEFNHRARLMLNGSLVFAHDPIGTMFSQGNVVNLLNEPNEWHEGTFGAQFRYGADKAKGRIDLYFNFVSRTYDNHPLLTKLRDVNGYTLGGTFYYRVMPKTSLLVQMDQIFSDYQYTPPGAPSLDSLQGRYLAGVLWEPTAKTAGSLRAGYLTKDFSNSSLGSFGLPTYEAAVSWAPQTYSTFRLAASKTANESVYLGASFSDSQYYALSWNHSWLERFSSRLEVNAREDKYQNSDINNRGYGIFAGFYYKPQHWLTTGLNYFYNQRHSTQDQYDYDRNMIELSLQMNM</sequence>
<keyword evidence="3" id="KW-1185">Reference proteome</keyword>
<proteinExistence type="predicted"/>
<feature type="signal peptide" evidence="1">
    <location>
        <begin position="1"/>
        <end position="29"/>
    </location>
</feature>
<name>A0A858Q9Q1_9GAMM</name>
<gene>
    <name evidence="2" type="ORF">GNH96_12130</name>
</gene>
<accession>A0A858Q9Q1</accession>
<dbReference type="AlphaFoldDB" id="A0A858Q9Q1"/>
<dbReference type="InterPro" id="IPR018759">
    <property type="entry name" value="BBP2_2"/>
</dbReference>
<dbReference type="Pfam" id="PF10082">
    <property type="entry name" value="BBP2_2"/>
    <property type="match status" value="1"/>
</dbReference>
<keyword evidence="1" id="KW-0732">Signal</keyword>
<feature type="chain" id="PRO_5032491950" evidence="1">
    <location>
        <begin position="30"/>
        <end position="445"/>
    </location>
</feature>
<dbReference type="KEGG" id="metu:GNH96_12130"/>
<evidence type="ECO:0000313" key="3">
    <source>
        <dbReference type="Proteomes" id="UP000503004"/>
    </source>
</evidence>
<evidence type="ECO:0000313" key="2">
    <source>
        <dbReference type="EMBL" id="QJD30652.1"/>
    </source>
</evidence>
<evidence type="ECO:0000256" key="1">
    <source>
        <dbReference type="SAM" id="SignalP"/>
    </source>
</evidence>
<dbReference type="EMBL" id="CP046565">
    <property type="protein sequence ID" value="QJD30652.1"/>
    <property type="molecule type" value="Genomic_DNA"/>
</dbReference>
<dbReference type="Proteomes" id="UP000503004">
    <property type="component" value="Chromosome"/>
</dbReference>
<organism evidence="2 3">
    <name type="scientific">Methylococcus geothermalis</name>
    <dbReference type="NCBI Taxonomy" id="2681310"/>
    <lineage>
        <taxon>Bacteria</taxon>
        <taxon>Pseudomonadati</taxon>
        <taxon>Pseudomonadota</taxon>
        <taxon>Gammaproteobacteria</taxon>
        <taxon>Methylococcales</taxon>
        <taxon>Methylococcaceae</taxon>
        <taxon>Methylococcus</taxon>
    </lineage>
</organism>
<dbReference type="RefSeq" id="WP_169603929.1">
    <property type="nucleotide sequence ID" value="NZ_CP046565.1"/>
</dbReference>
<protein>
    <submittedName>
        <fullName evidence="2">Outer membrane beta-barrel protein</fullName>
    </submittedName>
</protein>
<reference evidence="3" key="1">
    <citation type="submission" date="2019-12" db="EMBL/GenBank/DDBJ databases">
        <authorList>
            <person name="Awala S.I."/>
            <person name="Rhee S.K."/>
        </authorList>
    </citation>
    <scope>NUCLEOTIDE SEQUENCE [LARGE SCALE GENOMIC DNA]</scope>
    <source>
        <strain evidence="3">IM1</strain>
    </source>
</reference>